<dbReference type="AlphaFoldDB" id="A0A919KNK3"/>
<evidence type="ECO:0000313" key="4">
    <source>
        <dbReference type="Proteomes" id="UP000617734"/>
    </source>
</evidence>
<dbReference type="PROSITE" id="PS01162">
    <property type="entry name" value="QOR_ZETA_CRYSTAL"/>
    <property type="match status" value="1"/>
</dbReference>
<name>A0A919KNK3_9ACTN</name>
<dbReference type="Pfam" id="PF13602">
    <property type="entry name" value="ADH_zinc_N_2"/>
    <property type="match status" value="1"/>
</dbReference>
<dbReference type="GO" id="GO:0008270">
    <property type="term" value="F:zinc ion binding"/>
    <property type="evidence" value="ECO:0007669"/>
    <property type="project" value="InterPro"/>
</dbReference>
<dbReference type="GO" id="GO:0016491">
    <property type="term" value="F:oxidoreductase activity"/>
    <property type="evidence" value="ECO:0007669"/>
    <property type="project" value="InterPro"/>
</dbReference>
<accession>A0A919KNK3</accession>
<evidence type="ECO:0000256" key="1">
    <source>
        <dbReference type="SAM" id="MobiDB-lite"/>
    </source>
</evidence>
<dbReference type="Pfam" id="PF08240">
    <property type="entry name" value="ADH_N"/>
    <property type="match status" value="1"/>
</dbReference>
<dbReference type="InterPro" id="IPR020843">
    <property type="entry name" value="ER"/>
</dbReference>
<proteinExistence type="predicted"/>
<dbReference type="PANTHER" id="PTHR44013:SF1">
    <property type="entry name" value="ZINC-TYPE ALCOHOL DEHYDROGENASE-LIKE PROTEIN C16A3.02C"/>
    <property type="match status" value="1"/>
</dbReference>
<dbReference type="Gene3D" id="3.90.180.10">
    <property type="entry name" value="Medium-chain alcohol dehydrogenases, catalytic domain"/>
    <property type="match status" value="1"/>
</dbReference>
<dbReference type="SUPFAM" id="SSF50129">
    <property type="entry name" value="GroES-like"/>
    <property type="match status" value="1"/>
</dbReference>
<dbReference type="CDD" id="cd05289">
    <property type="entry name" value="MDR_like_2"/>
    <property type="match status" value="1"/>
</dbReference>
<evidence type="ECO:0000313" key="3">
    <source>
        <dbReference type="EMBL" id="GHH66133.1"/>
    </source>
</evidence>
<comment type="caution">
    <text evidence="3">The sequence shown here is derived from an EMBL/GenBank/DDBJ whole genome shotgun (WGS) entry which is preliminary data.</text>
</comment>
<feature type="compositionally biased region" description="Pro residues" evidence="1">
    <location>
        <begin position="7"/>
        <end position="22"/>
    </location>
</feature>
<sequence length="613" mass="62536">MSEQSPHQPPEQGPPEQGPPEQGPRAQPPEQGRPTVLVTGATGTVGRLVVDGLLAAGAEVRALSRAPERAALPAGVRVLRGDLTDPASLRTALGGADAVFLLWPFAGAEGARAVLEETARHARRVVYLSSAAVREHEREVERLVERSGTGWTVLRPHALAANARRWADAVRAGGAVREAFGAASTAPVDERDVAAVAVRALTGDGQLGAVLELTGPRSMTRSEQAGILGEALGRPVRWEEAGEPEARQQMLDRGWPAAAADGVLRALAASLAAPAVVTDTVREVTGAPARSFRDWARAHAGEFRPTMRAARIHGFGGPEVIRVDTVPRPVPGSGEVLIRVAATSFNPTEAALRAGLLRDLLPVALPYTLGWDVAGTVVGTGPGVTGLAPGDRVIGRVDAGGGGAEYALAPASLLAAAPRTVPLADAAAIPLAGLTAWQAVFEGARLSAGQRVLVNGAGGGVGVFAVQLAKHAGAEVVAVAGPHSAAAVARLGADQVVDRTAGPLAGAVGRPVDVVLNLAPVAPEAAAALVPLVRPGGLLVSVATPVPVPPGVDATAVHLVARNDARQLARLVRLVDSGVLTVPVAASYPLDELARVHRDSEAGPARGKITLVP</sequence>
<reference evidence="3" key="1">
    <citation type="journal article" date="2014" name="Int. J. Syst. Evol. Microbiol.">
        <title>Complete genome sequence of Corynebacterium casei LMG S-19264T (=DSM 44701T), isolated from a smear-ripened cheese.</title>
        <authorList>
            <consortium name="US DOE Joint Genome Institute (JGI-PGF)"/>
            <person name="Walter F."/>
            <person name="Albersmeier A."/>
            <person name="Kalinowski J."/>
            <person name="Ruckert C."/>
        </authorList>
    </citation>
    <scope>NUCLEOTIDE SEQUENCE</scope>
    <source>
        <strain evidence="3">JCM 4646</strain>
    </source>
</reference>
<dbReference type="SUPFAM" id="SSF51735">
    <property type="entry name" value="NAD(P)-binding Rossmann-fold domains"/>
    <property type="match status" value="2"/>
</dbReference>
<dbReference type="PANTHER" id="PTHR44013">
    <property type="entry name" value="ZINC-TYPE ALCOHOL DEHYDROGENASE-LIKE PROTEIN C16A3.02C"/>
    <property type="match status" value="1"/>
</dbReference>
<dbReference type="InterPro" id="IPR002364">
    <property type="entry name" value="Quin_OxRdtase/zeta-crystal_CS"/>
</dbReference>
<dbReference type="InterPro" id="IPR052733">
    <property type="entry name" value="Chloroplast_QOR"/>
</dbReference>
<dbReference type="Pfam" id="PF13460">
    <property type="entry name" value="NAD_binding_10"/>
    <property type="match status" value="1"/>
</dbReference>
<dbReference type="EMBL" id="BNBO01000007">
    <property type="protein sequence ID" value="GHH66133.1"/>
    <property type="molecule type" value="Genomic_DNA"/>
</dbReference>
<keyword evidence="4" id="KW-1185">Reference proteome</keyword>
<dbReference type="InterPro" id="IPR013154">
    <property type="entry name" value="ADH-like_N"/>
</dbReference>
<dbReference type="GeneID" id="95358564"/>
<dbReference type="SMART" id="SM00829">
    <property type="entry name" value="PKS_ER"/>
    <property type="match status" value="1"/>
</dbReference>
<feature type="domain" description="Enoyl reductase (ER)" evidence="2">
    <location>
        <begin position="316"/>
        <end position="611"/>
    </location>
</feature>
<feature type="compositionally biased region" description="Low complexity" evidence="1">
    <location>
        <begin position="23"/>
        <end position="37"/>
    </location>
</feature>
<protein>
    <recommendedName>
        <fullName evidence="2">Enoyl reductase (ER) domain-containing protein</fullName>
    </recommendedName>
</protein>
<reference evidence="3" key="2">
    <citation type="submission" date="2020-09" db="EMBL/GenBank/DDBJ databases">
        <authorList>
            <person name="Sun Q."/>
            <person name="Ohkuma M."/>
        </authorList>
    </citation>
    <scope>NUCLEOTIDE SEQUENCE</scope>
    <source>
        <strain evidence="3">JCM 4646</strain>
    </source>
</reference>
<dbReference type="Gene3D" id="3.40.50.720">
    <property type="entry name" value="NAD(P)-binding Rossmann-like Domain"/>
    <property type="match status" value="2"/>
</dbReference>
<dbReference type="RefSeq" id="WP_308438359.1">
    <property type="nucleotide sequence ID" value="NZ_BNBO01000007.1"/>
</dbReference>
<evidence type="ECO:0000259" key="2">
    <source>
        <dbReference type="SMART" id="SM00829"/>
    </source>
</evidence>
<dbReference type="InterPro" id="IPR011032">
    <property type="entry name" value="GroES-like_sf"/>
</dbReference>
<dbReference type="InterPro" id="IPR036291">
    <property type="entry name" value="NAD(P)-bd_dom_sf"/>
</dbReference>
<dbReference type="Proteomes" id="UP000617734">
    <property type="component" value="Unassembled WGS sequence"/>
</dbReference>
<organism evidence="3 4">
    <name type="scientific">Kitasatospora indigofera</name>
    <dbReference type="NCBI Taxonomy" id="67307"/>
    <lineage>
        <taxon>Bacteria</taxon>
        <taxon>Bacillati</taxon>
        <taxon>Actinomycetota</taxon>
        <taxon>Actinomycetes</taxon>
        <taxon>Kitasatosporales</taxon>
        <taxon>Streptomycetaceae</taxon>
        <taxon>Kitasatospora</taxon>
    </lineage>
</organism>
<dbReference type="InterPro" id="IPR016040">
    <property type="entry name" value="NAD(P)-bd_dom"/>
</dbReference>
<gene>
    <name evidence="3" type="ORF">GCM10018781_19530</name>
</gene>
<feature type="region of interest" description="Disordered" evidence="1">
    <location>
        <begin position="1"/>
        <end position="37"/>
    </location>
</feature>